<feature type="transmembrane region" description="Helical" evidence="6">
    <location>
        <begin position="481"/>
        <end position="504"/>
    </location>
</feature>
<keyword evidence="3 6" id="KW-1133">Transmembrane helix</keyword>
<keyword evidence="4 6" id="KW-0472">Membrane</keyword>
<evidence type="ECO:0000256" key="5">
    <source>
        <dbReference type="SAM" id="MobiDB-lite"/>
    </source>
</evidence>
<proteinExistence type="predicted"/>
<evidence type="ECO:0000313" key="8">
    <source>
        <dbReference type="EMBL" id="BCJ35363.1"/>
    </source>
</evidence>
<feature type="transmembrane region" description="Helical" evidence="6">
    <location>
        <begin position="363"/>
        <end position="382"/>
    </location>
</feature>
<organism evidence="8 9">
    <name type="scientific">Actinocatenispora thailandica</name>
    <dbReference type="NCBI Taxonomy" id="227318"/>
    <lineage>
        <taxon>Bacteria</taxon>
        <taxon>Bacillati</taxon>
        <taxon>Actinomycetota</taxon>
        <taxon>Actinomycetes</taxon>
        <taxon>Micromonosporales</taxon>
        <taxon>Micromonosporaceae</taxon>
        <taxon>Actinocatenispora</taxon>
    </lineage>
</organism>
<dbReference type="Proteomes" id="UP000611640">
    <property type="component" value="Chromosome"/>
</dbReference>
<name>A0A7R7HXQ0_9ACTN</name>
<feature type="transmembrane region" description="Helical" evidence="6">
    <location>
        <begin position="161"/>
        <end position="184"/>
    </location>
</feature>
<feature type="region of interest" description="Disordered" evidence="5">
    <location>
        <begin position="1"/>
        <end position="55"/>
    </location>
</feature>
<reference evidence="8 9" key="1">
    <citation type="submission" date="2020-08" db="EMBL/GenBank/DDBJ databases">
        <title>Whole genome shotgun sequence of Actinocatenispora thailandica NBRC 105041.</title>
        <authorList>
            <person name="Komaki H."/>
            <person name="Tamura T."/>
        </authorList>
    </citation>
    <scope>NUCLEOTIDE SEQUENCE [LARGE SCALE GENOMIC DNA]</scope>
    <source>
        <strain evidence="8 9">NBRC 105041</strain>
    </source>
</reference>
<dbReference type="GO" id="GO:0022857">
    <property type="term" value="F:transmembrane transporter activity"/>
    <property type="evidence" value="ECO:0007669"/>
    <property type="project" value="InterPro"/>
</dbReference>
<dbReference type="InterPro" id="IPR036259">
    <property type="entry name" value="MFS_trans_sf"/>
</dbReference>
<feature type="transmembrane region" description="Helical" evidence="6">
    <location>
        <begin position="103"/>
        <end position="124"/>
    </location>
</feature>
<comment type="subcellular location">
    <subcellularLocation>
        <location evidence="1">Cell membrane</location>
        <topology evidence="1">Multi-pass membrane protein</topology>
    </subcellularLocation>
</comment>
<feature type="transmembrane region" description="Helical" evidence="6">
    <location>
        <begin position="69"/>
        <end position="91"/>
    </location>
</feature>
<dbReference type="KEGG" id="atl:Athai_28660"/>
<evidence type="ECO:0000256" key="3">
    <source>
        <dbReference type="ARBA" id="ARBA00022989"/>
    </source>
</evidence>
<dbReference type="PANTHER" id="PTHR42718">
    <property type="entry name" value="MAJOR FACILITATOR SUPERFAMILY MULTIDRUG TRANSPORTER MFSC"/>
    <property type="match status" value="1"/>
</dbReference>
<evidence type="ECO:0000259" key="7">
    <source>
        <dbReference type="PROSITE" id="PS50850"/>
    </source>
</evidence>
<dbReference type="SUPFAM" id="SSF103473">
    <property type="entry name" value="MFS general substrate transporter"/>
    <property type="match status" value="1"/>
</dbReference>
<gene>
    <name evidence="8" type="ORF">Athai_28660</name>
</gene>
<dbReference type="AlphaFoldDB" id="A0A7R7HXQ0"/>
<dbReference type="Gene3D" id="1.20.1250.20">
    <property type="entry name" value="MFS general substrate transporter like domains"/>
    <property type="match status" value="1"/>
</dbReference>
<dbReference type="PROSITE" id="PS50850">
    <property type="entry name" value="MFS"/>
    <property type="match status" value="1"/>
</dbReference>
<feature type="transmembrane region" description="Helical" evidence="6">
    <location>
        <begin position="420"/>
        <end position="444"/>
    </location>
</feature>
<evidence type="ECO:0000313" key="9">
    <source>
        <dbReference type="Proteomes" id="UP000611640"/>
    </source>
</evidence>
<dbReference type="Gene3D" id="1.20.1720.10">
    <property type="entry name" value="Multidrug resistance protein D"/>
    <property type="match status" value="1"/>
</dbReference>
<feature type="transmembrane region" description="Helical" evidence="6">
    <location>
        <begin position="389"/>
        <end position="408"/>
    </location>
</feature>
<protein>
    <submittedName>
        <fullName evidence="8">MFS transporter</fullName>
    </submittedName>
</protein>
<feature type="transmembrane region" description="Helical" evidence="6">
    <location>
        <begin position="136"/>
        <end position="155"/>
    </location>
</feature>
<evidence type="ECO:0000256" key="1">
    <source>
        <dbReference type="ARBA" id="ARBA00004651"/>
    </source>
</evidence>
<dbReference type="Pfam" id="PF07690">
    <property type="entry name" value="MFS_1"/>
    <property type="match status" value="1"/>
</dbReference>
<evidence type="ECO:0000256" key="2">
    <source>
        <dbReference type="ARBA" id="ARBA00022692"/>
    </source>
</evidence>
<dbReference type="InterPro" id="IPR020846">
    <property type="entry name" value="MFS_dom"/>
</dbReference>
<evidence type="ECO:0000256" key="6">
    <source>
        <dbReference type="SAM" id="Phobius"/>
    </source>
</evidence>
<feature type="transmembrane region" description="Helical" evidence="6">
    <location>
        <begin position="323"/>
        <end position="343"/>
    </location>
</feature>
<dbReference type="InterPro" id="IPR011701">
    <property type="entry name" value="MFS"/>
</dbReference>
<feature type="transmembrane region" description="Helical" evidence="6">
    <location>
        <begin position="226"/>
        <end position="245"/>
    </location>
</feature>
<dbReference type="CDD" id="cd17321">
    <property type="entry name" value="MFS_MMR_MDR_like"/>
    <property type="match status" value="1"/>
</dbReference>
<dbReference type="GO" id="GO:0005886">
    <property type="term" value="C:plasma membrane"/>
    <property type="evidence" value="ECO:0007669"/>
    <property type="project" value="UniProtKB-SubCell"/>
</dbReference>
<feature type="domain" description="Major facilitator superfamily (MFS) profile" evidence="7">
    <location>
        <begin position="70"/>
        <end position="514"/>
    </location>
</feature>
<dbReference type="PANTHER" id="PTHR42718:SF42">
    <property type="entry name" value="EXPORT PROTEIN"/>
    <property type="match status" value="1"/>
</dbReference>
<dbReference type="EMBL" id="AP023355">
    <property type="protein sequence ID" value="BCJ35363.1"/>
    <property type="molecule type" value="Genomic_DNA"/>
</dbReference>
<feature type="transmembrane region" description="Helical" evidence="6">
    <location>
        <begin position="456"/>
        <end position="475"/>
    </location>
</feature>
<feature type="transmembrane region" description="Helical" evidence="6">
    <location>
        <begin position="196"/>
        <end position="220"/>
    </location>
</feature>
<sequence>MNGKKPAGPGAGSRAPVRGTKAANRVPGSRAPVRGQEPAGPNTADRAAEPAGRVAGPGAAARGALARSAALAASVAGAMLVALDGTLLLLAQPSLQRELHATMAQVQWTGTGYLVAVAALLVVAGRIGDRYGHRRLLVVGVLGFGAASAGIALAPDIGWVIGLRAAQGVFGALLQPATLALLRLRYPPERLAGPVAVRTAGIGLAGAAGPVLGGVLVAQLGWRSVFVLNVPVAIAIAAVALAIRVPAARRARSRTDLGGAALLAAVLALGVYTLVGVPLHGWTGASTVAGAAGTAAGLVALLAHERRAAAPIVPRSVAAARPVTAAIGLLLVTAGGLFGALFVATFCLQDVLGLDPLRAGLRVLPLTVLMVLGAPLSSAALRRYGPRRVAATGSALVVLALAGLARFVPAGAGVAVGGTLAVLGAGFAAVMVTATGTVVGDAPAGYAGVVGGLKQTAMNVGPTVGIAVAASIMQAGRPTGAALSAAAAAPALLALAALAAVGLLPALRLPGRPTGASLR</sequence>
<keyword evidence="2 6" id="KW-0812">Transmembrane</keyword>
<feature type="transmembrane region" description="Helical" evidence="6">
    <location>
        <begin position="257"/>
        <end position="275"/>
    </location>
</feature>
<accession>A0A7R7HXQ0</accession>
<evidence type="ECO:0000256" key="4">
    <source>
        <dbReference type="ARBA" id="ARBA00023136"/>
    </source>
</evidence>
<keyword evidence="9" id="KW-1185">Reference proteome</keyword>
<feature type="transmembrane region" description="Helical" evidence="6">
    <location>
        <begin position="281"/>
        <end position="303"/>
    </location>
</feature>